<reference evidence="8 9" key="1">
    <citation type="submission" date="2021-05" db="EMBL/GenBank/DDBJ databases">
        <title>Genetic and Functional Diversity in Clade A Lucinid endosymbionts from the Bahamas.</title>
        <authorList>
            <person name="Giani N.M."/>
            <person name="Engel A.S."/>
            <person name="Campbell B.J."/>
        </authorList>
    </citation>
    <scope>NUCLEOTIDE SEQUENCE [LARGE SCALE GENOMIC DNA]</scope>
    <source>
        <strain evidence="8">LUC16012Gg_MoonRockCtena</strain>
    </source>
</reference>
<evidence type="ECO:0000256" key="5">
    <source>
        <dbReference type="ARBA" id="ARBA00023004"/>
    </source>
</evidence>
<dbReference type="PANTHER" id="PTHR37823">
    <property type="entry name" value="CYTOCHROME C-553-LIKE"/>
    <property type="match status" value="1"/>
</dbReference>
<evidence type="ECO:0000256" key="3">
    <source>
        <dbReference type="ARBA" id="ARBA00022723"/>
    </source>
</evidence>
<evidence type="ECO:0000256" key="1">
    <source>
        <dbReference type="ARBA" id="ARBA00022448"/>
    </source>
</evidence>
<evidence type="ECO:0000313" key="8">
    <source>
        <dbReference type="EMBL" id="MBT2990266.1"/>
    </source>
</evidence>
<dbReference type="NCBIfam" id="TIGR04494">
    <property type="entry name" value="c550_PedF"/>
    <property type="match status" value="1"/>
</dbReference>
<dbReference type="InterPro" id="IPR030991">
    <property type="entry name" value="c550_proteobact"/>
</dbReference>
<evidence type="ECO:0000256" key="4">
    <source>
        <dbReference type="ARBA" id="ARBA00022982"/>
    </source>
</evidence>
<keyword evidence="5 6" id="KW-0408">Iron</keyword>
<keyword evidence="1" id="KW-0813">Transport</keyword>
<dbReference type="Proteomes" id="UP000770889">
    <property type="component" value="Unassembled WGS sequence"/>
</dbReference>
<name>A0A944M962_9GAMM</name>
<dbReference type="Gene3D" id="1.10.760.10">
    <property type="entry name" value="Cytochrome c-like domain"/>
    <property type="match status" value="1"/>
</dbReference>
<dbReference type="InterPro" id="IPR051811">
    <property type="entry name" value="Cytochrome_c550/c551-like"/>
</dbReference>
<evidence type="ECO:0000256" key="6">
    <source>
        <dbReference type="PROSITE-ProRule" id="PRU00433"/>
    </source>
</evidence>
<dbReference type="GO" id="GO:0020037">
    <property type="term" value="F:heme binding"/>
    <property type="evidence" value="ECO:0007669"/>
    <property type="project" value="InterPro"/>
</dbReference>
<keyword evidence="2 6" id="KW-0349">Heme</keyword>
<dbReference type="PANTHER" id="PTHR37823:SF4">
    <property type="entry name" value="MENAQUINOL-CYTOCHROME C REDUCTASE CYTOCHROME B_C SUBUNIT"/>
    <property type="match status" value="1"/>
</dbReference>
<dbReference type="SUPFAM" id="SSF46626">
    <property type="entry name" value="Cytochrome c"/>
    <property type="match status" value="1"/>
</dbReference>
<evidence type="ECO:0000313" key="9">
    <source>
        <dbReference type="Proteomes" id="UP000770889"/>
    </source>
</evidence>
<evidence type="ECO:0000256" key="2">
    <source>
        <dbReference type="ARBA" id="ARBA00022617"/>
    </source>
</evidence>
<dbReference type="GO" id="GO:0009055">
    <property type="term" value="F:electron transfer activity"/>
    <property type="evidence" value="ECO:0007669"/>
    <property type="project" value="InterPro"/>
</dbReference>
<gene>
    <name evidence="8" type="primary">pedF</name>
    <name evidence="8" type="ORF">KME65_15030</name>
</gene>
<dbReference type="PROSITE" id="PS51007">
    <property type="entry name" value="CYTC"/>
    <property type="match status" value="1"/>
</dbReference>
<dbReference type="Pfam" id="PF13442">
    <property type="entry name" value="Cytochrome_CBB3"/>
    <property type="match status" value="1"/>
</dbReference>
<sequence length="142" mass="15414">MQISTSIKVGLGILLSTIIAGKAVGHGDVSPQAVDTKHLPQLGEEWLEVNPYRDNTDAVKTGASAYNQNCARCHGLGAVSGGIAPDLRLLPPEDEGDEWFIYRARNGAVRNGITYMPKFEGILSQEALWSIRAWLVTLPVEE</sequence>
<dbReference type="GO" id="GO:0046872">
    <property type="term" value="F:metal ion binding"/>
    <property type="evidence" value="ECO:0007669"/>
    <property type="project" value="UniProtKB-KW"/>
</dbReference>
<dbReference type="InterPro" id="IPR036909">
    <property type="entry name" value="Cyt_c-like_dom_sf"/>
</dbReference>
<dbReference type="AlphaFoldDB" id="A0A944M962"/>
<proteinExistence type="predicted"/>
<evidence type="ECO:0000259" key="7">
    <source>
        <dbReference type="PROSITE" id="PS51007"/>
    </source>
</evidence>
<accession>A0A944M962</accession>
<keyword evidence="3 6" id="KW-0479">Metal-binding</keyword>
<keyword evidence="4" id="KW-0249">Electron transport</keyword>
<dbReference type="InterPro" id="IPR009056">
    <property type="entry name" value="Cyt_c-like_dom"/>
</dbReference>
<organism evidence="8 9">
    <name type="scientific">Candidatus Thiodiazotropha taylori</name>
    <dbReference type="NCBI Taxonomy" id="2792791"/>
    <lineage>
        <taxon>Bacteria</taxon>
        <taxon>Pseudomonadati</taxon>
        <taxon>Pseudomonadota</taxon>
        <taxon>Gammaproteobacteria</taxon>
        <taxon>Chromatiales</taxon>
        <taxon>Sedimenticolaceae</taxon>
        <taxon>Candidatus Thiodiazotropha</taxon>
    </lineage>
</organism>
<feature type="domain" description="Cytochrome c" evidence="7">
    <location>
        <begin position="57"/>
        <end position="139"/>
    </location>
</feature>
<protein>
    <submittedName>
        <fullName evidence="8">Cytochrome c-550 PedF</fullName>
    </submittedName>
</protein>
<dbReference type="EMBL" id="JAHHGM010000015">
    <property type="protein sequence ID" value="MBT2990266.1"/>
    <property type="molecule type" value="Genomic_DNA"/>
</dbReference>
<comment type="caution">
    <text evidence="8">The sequence shown here is derived from an EMBL/GenBank/DDBJ whole genome shotgun (WGS) entry which is preliminary data.</text>
</comment>